<feature type="compositionally biased region" description="Polar residues" evidence="1">
    <location>
        <begin position="365"/>
        <end position="374"/>
    </location>
</feature>
<feature type="compositionally biased region" description="Polar residues" evidence="1">
    <location>
        <begin position="214"/>
        <end position="226"/>
    </location>
</feature>
<name>A0A6A5U3S3_9PLEO</name>
<feature type="region of interest" description="Disordered" evidence="1">
    <location>
        <begin position="468"/>
        <end position="529"/>
    </location>
</feature>
<sequence length="529" mass="58936">MELQEALPDVQPMRATQLHSIPVNEFVDLERLRGAGLEDEALAVHNMERSPSKTTNKRTLKPEPNDLSQASYGGMSPIIAHTNAERMNTTPETEQKAESQKTSHAREDTPSGEVKHLREMKKLQTVESIQQKATVTPKKQNPIPGKTLMAQNVPSTVGRPVNSKTEVQAGPSKPRKAAKEAKLKGIANASSQPKPATQKPVENPSETRTDEGEQSLQNEKIQNNNAGVKVVGNDPKTNPVEWIVQSAEEAVAQTRRQKPKPKGKGKEKATTHSPQQETGASRAYDNNQPQGPDVPPPVADPTYDQVDQQFDRSMQQEEPSDPIHHSPQLRIHDDFDGRQSQHPEPHYDQRFDPYQSQVHDPHYNQGFNAQQGQHQAPHYEQRLHTPQSIFPPPRRVQTDPVTMDPPYRRRPPEPAPLLQPHRAANTMTPYEAQPTSYTQPGFAPTHPQTTYHHQQAPVIVHPSDARIVEAPDYGPDHQGAGGPSMLSPQDPFHVPSPPGSMLRTSPRQLTPKKMKGLKEKRARQGKLNK</sequence>
<gene>
    <name evidence="2" type="ORF">CC80DRAFT_546726</name>
</gene>
<protein>
    <submittedName>
        <fullName evidence="2">Uncharacterized protein</fullName>
    </submittedName>
</protein>
<feature type="compositionally biased region" description="Basic and acidic residues" evidence="1">
    <location>
        <begin position="330"/>
        <end position="351"/>
    </location>
</feature>
<proteinExistence type="predicted"/>
<reference evidence="2" key="1">
    <citation type="journal article" date="2020" name="Stud. Mycol.">
        <title>101 Dothideomycetes genomes: a test case for predicting lifestyles and emergence of pathogens.</title>
        <authorList>
            <person name="Haridas S."/>
            <person name="Albert R."/>
            <person name="Binder M."/>
            <person name="Bloem J."/>
            <person name="Labutti K."/>
            <person name="Salamov A."/>
            <person name="Andreopoulos B."/>
            <person name="Baker S."/>
            <person name="Barry K."/>
            <person name="Bills G."/>
            <person name="Bluhm B."/>
            <person name="Cannon C."/>
            <person name="Castanera R."/>
            <person name="Culley D."/>
            <person name="Daum C."/>
            <person name="Ezra D."/>
            <person name="Gonzalez J."/>
            <person name="Henrissat B."/>
            <person name="Kuo A."/>
            <person name="Liang C."/>
            <person name="Lipzen A."/>
            <person name="Lutzoni F."/>
            <person name="Magnuson J."/>
            <person name="Mondo S."/>
            <person name="Nolan M."/>
            <person name="Ohm R."/>
            <person name="Pangilinan J."/>
            <person name="Park H.-J."/>
            <person name="Ramirez L."/>
            <person name="Alfaro M."/>
            <person name="Sun H."/>
            <person name="Tritt A."/>
            <person name="Yoshinaga Y."/>
            <person name="Zwiers L.-H."/>
            <person name="Turgeon B."/>
            <person name="Goodwin S."/>
            <person name="Spatafora J."/>
            <person name="Crous P."/>
            <person name="Grigoriev I."/>
        </authorList>
    </citation>
    <scope>NUCLEOTIDE SEQUENCE</scope>
    <source>
        <strain evidence="2">CBS 675.92</strain>
    </source>
</reference>
<feature type="region of interest" description="Disordered" evidence="1">
    <location>
        <begin position="42"/>
        <end position="452"/>
    </location>
</feature>
<accession>A0A6A5U3S3</accession>
<dbReference type="Proteomes" id="UP000800035">
    <property type="component" value="Unassembled WGS sequence"/>
</dbReference>
<evidence type="ECO:0000256" key="1">
    <source>
        <dbReference type="SAM" id="MobiDB-lite"/>
    </source>
</evidence>
<feature type="compositionally biased region" description="Polar residues" evidence="1">
    <location>
        <begin position="305"/>
        <end position="317"/>
    </location>
</feature>
<feature type="compositionally biased region" description="Polar residues" evidence="1">
    <location>
        <begin position="271"/>
        <end position="290"/>
    </location>
</feature>
<dbReference type="AlphaFoldDB" id="A0A6A5U3S3"/>
<evidence type="ECO:0000313" key="2">
    <source>
        <dbReference type="EMBL" id="KAF1958492.1"/>
    </source>
</evidence>
<keyword evidence="3" id="KW-1185">Reference proteome</keyword>
<dbReference type="EMBL" id="ML976987">
    <property type="protein sequence ID" value="KAF1958492.1"/>
    <property type="molecule type" value="Genomic_DNA"/>
</dbReference>
<organism evidence="2 3">
    <name type="scientific">Byssothecium circinans</name>
    <dbReference type="NCBI Taxonomy" id="147558"/>
    <lineage>
        <taxon>Eukaryota</taxon>
        <taxon>Fungi</taxon>
        <taxon>Dikarya</taxon>
        <taxon>Ascomycota</taxon>
        <taxon>Pezizomycotina</taxon>
        <taxon>Dothideomycetes</taxon>
        <taxon>Pleosporomycetidae</taxon>
        <taxon>Pleosporales</taxon>
        <taxon>Massarineae</taxon>
        <taxon>Massarinaceae</taxon>
        <taxon>Byssothecium</taxon>
    </lineage>
</organism>
<feature type="compositionally biased region" description="Basic and acidic residues" evidence="1">
    <location>
        <begin position="93"/>
        <end position="124"/>
    </location>
</feature>
<feature type="compositionally biased region" description="Polar residues" evidence="1">
    <location>
        <begin position="425"/>
        <end position="439"/>
    </location>
</feature>
<evidence type="ECO:0000313" key="3">
    <source>
        <dbReference type="Proteomes" id="UP000800035"/>
    </source>
</evidence>
<feature type="compositionally biased region" description="Polar residues" evidence="1">
    <location>
        <begin position="125"/>
        <end position="139"/>
    </location>
</feature>
<feature type="compositionally biased region" description="Basic residues" evidence="1">
    <location>
        <begin position="510"/>
        <end position="529"/>
    </location>
</feature>